<organism evidence="10 11">
    <name type="scientific">Siminovitchia fordii</name>
    <dbReference type="NCBI Taxonomy" id="254759"/>
    <lineage>
        <taxon>Bacteria</taxon>
        <taxon>Bacillati</taxon>
        <taxon>Bacillota</taxon>
        <taxon>Bacilli</taxon>
        <taxon>Bacillales</taxon>
        <taxon>Bacillaceae</taxon>
        <taxon>Siminovitchia</taxon>
    </lineage>
</organism>
<comment type="function">
    <text evidence="5 7">Catalyzes the condensation of carbamoyl phosphate and aspartate to form carbamoyl aspartate and inorganic phosphate, the committed step in the de novo pyrimidine nucleotide biosynthesis pathway.</text>
</comment>
<feature type="binding site" evidence="7">
    <location>
        <position position="253"/>
    </location>
    <ligand>
        <name>carbamoyl phosphate</name>
        <dbReference type="ChEBI" id="CHEBI:58228"/>
    </ligand>
</feature>
<dbReference type="SUPFAM" id="SSF53671">
    <property type="entry name" value="Aspartate/ornithine carbamoyltransferase"/>
    <property type="match status" value="1"/>
</dbReference>
<dbReference type="HAMAP" id="MF_00001">
    <property type="entry name" value="Asp_carb_tr"/>
    <property type="match status" value="1"/>
</dbReference>
<evidence type="ECO:0000259" key="9">
    <source>
        <dbReference type="Pfam" id="PF02729"/>
    </source>
</evidence>
<comment type="catalytic activity">
    <reaction evidence="6 7">
        <text>carbamoyl phosphate + L-aspartate = N-carbamoyl-L-aspartate + phosphate + H(+)</text>
        <dbReference type="Rhea" id="RHEA:20013"/>
        <dbReference type="ChEBI" id="CHEBI:15378"/>
        <dbReference type="ChEBI" id="CHEBI:29991"/>
        <dbReference type="ChEBI" id="CHEBI:32814"/>
        <dbReference type="ChEBI" id="CHEBI:43474"/>
        <dbReference type="ChEBI" id="CHEBI:58228"/>
        <dbReference type="EC" id="2.1.3.2"/>
    </reaction>
</comment>
<dbReference type="Pfam" id="PF02729">
    <property type="entry name" value="OTCace_N"/>
    <property type="match status" value="1"/>
</dbReference>
<dbReference type="PRINTS" id="PR00101">
    <property type="entry name" value="ATCASE"/>
</dbReference>
<evidence type="ECO:0000313" key="10">
    <source>
        <dbReference type="EMBL" id="GIN19007.1"/>
    </source>
</evidence>
<dbReference type="Proteomes" id="UP000680279">
    <property type="component" value="Unassembled WGS sequence"/>
</dbReference>
<feature type="binding site" evidence="7">
    <location>
        <position position="127"/>
    </location>
    <ligand>
        <name>carbamoyl phosphate</name>
        <dbReference type="ChEBI" id="CHEBI:58228"/>
    </ligand>
</feature>
<feature type="domain" description="Aspartate/ornithine carbamoyltransferase Asp/Orn-binding" evidence="8">
    <location>
        <begin position="147"/>
        <end position="290"/>
    </location>
</feature>
<protein>
    <recommendedName>
        <fullName evidence="7">Aspartate carbamoyltransferase</fullName>
        <ecNumber evidence="7">2.1.3.2</ecNumber>
    </recommendedName>
    <alternativeName>
        <fullName evidence="7">Aspartate transcarbamylase</fullName>
        <shortName evidence="7">ATCase</shortName>
    </alternativeName>
</protein>
<dbReference type="NCBIfam" id="NF002032">
    <property type="entry name" value="PRK00856.1"/>
    <property type="match status" value="1"/>
</dbReference>
<sequence>MNNLFSMKDLSTEEILEILHTAESFAKGENWAPAKQTFAVNLFFEPSTRTKTSFEMAERKLGIEVIPFETGTSSILKGETLEDTLKTLESIGVDLAVIRHEQDAFYESLAGRVQMKIVNGGDGCGQHPTQSLLDLLTIKQDFGKFEDLKVTIVGDLSHSRVARSNTEALTALGAEVFYSGPPEWFEGDAENAQNYVDIDEAIRFSDVIMLLRIQHERHDSMMDLTAEQYHERYGLTQERDERMKPGSIIMHPGPVNRGVEIADSLVESRKSRIFRQMENGVYARMAVIKHILDK</sequence>
<evidence type="ECO:0000256" key="7">
    <source>
        <dbReference type="HAMAP-Rule" id="MF_00001"/>
    </source>
</evidence>
<dbReference type="RefSeq" id="WP_018705204.1">
    <property type="nucleotide sequence ID" value="NZ_BOQT01000001.1"/>
</dbReference>
<name>A0ABQ4K1J1_9BACI</name>
<feature type="binding site" evidence="7">
    <location>
        <position position="254"/>
    </location>
    <ligand>
        <name>carbamoyl phosphate</name>
        <dbReference type="ChEBI" id="CHEBI:58228"/>
    </ligand>
</feature>
<dbReference type="InterPro" id="IPR006132">
    <property type="entry name" value="Asp/Orn_carbamoyltranf_P-bd"/>
</dbReference>
<accession>A0ABQ4K1J1</accession>
<dbReference type="PROSITE" id="PS00097">
    <property type="entry name" value="CARBAMOYLTRANSFERASE"/>
    <property type="match status" value="1"/>
</dbReference>
<dbReference type="Gene3D" id="3.40.50.1370">
    <property type="entry name" value="Aspartate/ornithine carbamoyltransferase"/>
    <property type="match status" value="2"/>
</dbReference>
<feature type="binding site" evidence="7">
    <location>
        <position position="49"/>
    </location>
    <ligand>
        <name>carbamoyl phosphate</name>
        <dbReference type="ChEBI" id="CHEBI:58228"/>
    </ligand>
</feature>
<evidence type="ECO:0000256" key="1">
    <source>
        <dbReference type="ARBA" id="ARBA00004852"/>
    </source>
</evidence>
<dbReference type="InterPro" id="IPR002082">
    <property type="entry name" value="Asp_carbamoyltransf"/>
</dbReference>
<evidence type="ECO:0000256" key="2">
    <source>
        <dbReference type="ARBA" id="ARBA00008896"/>
    </source>
</evidence>
<feature type="binding site" evidence="7">
    <location>
        <position position="160"/>
    </location>
    <ligand>
        <name>L-aspartate</name>
        <dbReference type="ChEBI" id="CHEBI:29991"/>
    </ligand>
</feature>
<gene>
    <name evidence="7 10" type="primary">pyrB</name>
    <name evidence="10" type="ORF">J1TS3_01410</name>
</gene>
<evidence type="ECO:0000259" key="8">
    <source>
        <dbReference type="Pfam" id="PF00185"/>
    </source>
</evidence>
<proteinExistence type="inferred from homology"/>
<evidence type="ECO:0000256" key="3">
    <source>
        <dbReference type="ARBA" id="ARBA00022679"/>
    </source>
</evidence>
<comment type="subunit">
    <text evidence="7">Heterododecamer (2C3:3R2) of six catalytic PyrB chains organized as two trimers (C3), and six regulatory PyrI chains organized as three dimers (R2).</text>
</comment>
<dbReference type="PANTHER" id="PTHR45753:SF6">
    <property type="entry name" value="ASPARTATE CARBAMOYLTRANSFERASE"/>
    <property type="match status" value="1"/>
</dbReference>
<feature type="binding site" evidence="7">
    <location>
        <position position="212"/>
    </location>
    <ligand>
        <name>L-aspartate</name>
        <dbReference type="ChEBI" id="CHEBI:29991"/>
    </ligand>
</feature>
<dbReference type="PANTHER" id="PTHR45753">
    <property type="entry name" value="ORNITHINE CARBAMOYLTRANSFERASE, MITOCHONDRIAL"/>
    <property type="match status" value="1"/>
</dbReference>
<evidence type="ECO:0000256" key="5">
    <source>
        <dbReference type="ARBA" id="ARBA00043884"/>
    </source>
</evidence>
<comment type="caution">
    <text evidence="10">The sequence shown here is derived from an EMBL/GenBank/DDBJ whole genome shotgun (WGS) entry which is preliminary data.</text>
</comment>
<evidence type="ECO:0000256" key="6">
    <source>
        <dbReference type="ARBA" id="ARBA00048859"/>
    </source>
</evidence>
<dbReference type="EC" id="2.1.3.2" evidence="7"/>
<dbReference type="InterPro" id="IPR036901">
    <property type="entry name" value="Asp/Orn_carbamoylTrfase_sf"/>
</dbReference>
<feature type="domain" description="Aspartate/ornithine carbamoyltransferase carbamoyl-P binding" evidence="9">
    <location>
        <begin position="3"/>
        <end position="140"/>
    </location>
</feature>
<dbReference type="InterPro" id="IPR006130">
    <property type="entry name" value="Asp/Orn_carbamoylTrfase"/>
</dbReference>
<keyword evidence="3 7" id="KW-0808">Transferase</keyword>
<feature type="binding site" evidence="7">
    <location>
        <position position="99"/>
    </location>
    <ligand>
        <name>carbamoyl phosphate</name>
        <dbReference type="ChEBI" id="CHEBI:58228"/>
    </ligand>
</feature>
<keyword evidence="11" id="KW-1185">Reference proteome</keyword>
<dbReference type="Pfam" id="PF00185">
    <property type="entry name" value="OTCace"/>
    <property type="match status" value="1"/>
</dbReference>
<evidence type="ECO:0000256" key="4">
    <source>
        <dbReference type="ARBA" id="ARBA00022975"/>
    </source>
</evidence>
<dbReference type="NCBIfam" id="TIGR00670">
    <property type="entry name" value="asp_carb_tr"/>
    <property type="match status" value="1"/>
</dbReference>
<feature type="binding site" evidence="7">
    <location>
        <position position="77"/>
    </location>
    <ligand>
        <name>L-aspartate</name>
        <dbReference type="ChEBI" id="CHEBI:29991"/>
    </ligand>
</feature>
<dbReference type="EMBL" id="BOQT01000001">
    <property type="protein sequence ID" value="GIN19007.1"/>
    <property type="molecule type" value="Genomic_DNA"/>
</dbReference>
<evidence type="ECO:0000313" key="11">
    <source>
        <dbReference type="Proteomes" id="UP000680279"/>
    </source>
</evidence>
<feature type="binding site" evidence="7">
    <location>
        <position position="50"/>
    </location>
    <ligand>
        <name>carbamoyl phosphate</name>
        <dbReference type="ChEBI" id="CHEBI:58228"/>
    </ligand>
</feature>
<comment type="pathway">
    <text evidence="1 7">Pyrimidine metabolism; UMP biosynthesis via de novo pathway; (S)-dihydroorotate from bicarbonate: step 2/3.</text>
</comment>
<reference evidence="10 11" key="1">
    <citation type="submission" date="2021-03" db="EMBL/GenBank/DDBJ databases">
        <title>Antimicrobial resistance genes in bacteria isolated from Japanese honey, and their potential for conferring macrolide and lincosamide resistance in the American foulbrood pathogen Paenibacillus larvae.</title>
        <authorList>
            <person name="Okamoto M."/>
            <person name="Kumagai M."/>
            <person name="Kanamori H."/>
            <person name="Takamatsu D."/>
        </authorList>
    </citation>
    <scope>NUCLEOTIDE SEQUENCE [LARGE SCALE GENOMIC DNA]</scope>
    <source>
        <strain evidence="10 11">J1TS3</strain>
    </source>
</reference>
<feature type="binding site" evidence="7">
    <location>
        <position position="130"/>
    </location>
    <ligand>
        <name>carbamoyl phosphate</name>
        <dbReference type="ChEBI" id="CHEBI:58228"/>
    </ligand>
</feature>
<keyword evidence="4 7" id="KW-0665">Pyrimidine biosynthesis</keyword>
<dbReference type="PRINTS" id="PR00100">
    <property type="entry name" value="AOTCASE"/>
</dbReference>
<dbReference type="InterPro" id="IPR006131">
    <property type="entry name" value="Asp_carbamoyltransf_Asp/Orn-bd"/>
</dbReference>
<comment type="similarity">
    <text evidence="2 7">Belongs to the aspartate/ornithine carbamoyltransferase superfamily. ATCase family.</text>
</comment>